<evidence type="ECO:0000313" key="3">
    <source>
        <dbReference type="EMBL" id="CAK0888370.1"/>
    </source>
</evidence>
<feature type="compositionally biased region" description="Low complexity" evidence="2">
    <location>
        <begin position="1127"/>
        <end position="1137"/>
    </location>
</feature>
<gene>
    <name evidence="3" type="ORF">PCOR1329_LOCUS69174</name>
</gene>
<feature type="region of interest" description="Disordered" evidence="2">
    <location>
        <begin position="1"/>
        <end position="37"/>
    </location>
</feature>
<organism evidence="3 4">
    <name type="scientific">Prorocentrum cordatum</name>
    <dbReference type="NCBI Taxonomy" id="2364126"/>
    <lineage>
        <taxon>Eukaryota</taxon>
        <taxon>Sar</taxon>
        <taxon>Alveolata</taxon>
        <taxon>Dinophyceae</taxon>
        <taxon>Prorocentrales</taxon>
        <taxon>Prorocentraceae</taxon>
        <taxon>Prorocentrum</taxon>
    </lineage>
</organism>
<feature type="compositionally biased region" description="Low complexity" evidence="2">
    <location>
        <begin position="245"/>
        <end position="258"/>
    </location>
</feature>
<dbReference type="InterPro" id="IPR029044">
    <property type="entry name" value="Nucleotide-diphossugar_trans"/>
</dbReference>
<evidence type="ECO:0000313" key="4">
    <source>
        <dbReference type="Proteomes" id="UP001189429"/>
    </source>
</evidence>
<feature type="region of interest" description="Disordered" evidence="2">
    <location>
        <begin position="155"/>
        <end position="187"/>
    </location>
</feature>
<dbReference type="InterPro" id="IPR007577">
    <property type="entry name" value="GlycoTrfase_DXD_sugar-bd_CS"/>
</dbReference>
<proteinExistence type="predicted"/>
<dbReference type="Pfam" id="PF04488">
    <property type="entry name" value="Gly_transf_sug"/>
    <property type="match status" value="1"/>
</dbReference>
<feature type="compositionally biased region" description="Low complexity" evidence="2">
    <location>
        <begin position="328"/>
        <end position="354"/>
    </location>
</feature>
<dbReference type="SUPFAM" id="SSF53448">
    <property type="entry name" value="Nucleotide-diphospho-sugar transferases"/>
    <property type="match status" value="1"/>
</dbReference>
<feature type="region of interest" description="Disordered" evidence="2">
    <location>
        <begin position="240"/>
        <end position="354"/>
    </location>
</feature>
<keyword evidence="4" id="KW-1185">Reference proteome</keyword>
<feature type="non-terminal residue" evidence="3">
    <location>
        <position position="1"/>
    </location>
</feature>
<keyword evidence="1" id="KW-0808">Transferase</keyword>
<dbReference type="Gene3D" id="3.90.550.20">
    <property type="match status" value="1"/>
</dbReference>
<feature type="compositionally biased region" description="Low complexity" evidence="2">
    <location>
        <begin position="1185"/>
        <end position="1198"/>
    </location>
</feature>
<name>A0ABN9WNY4_9DINO</name>
<feature type="region of interest" description="Disordered" evidence="2">
    <location>
        <begin position="398"/>
        <end position="418"/>
    </location>
</feature>
<dbReference type="EMBL" id="CAUYUJ010019060">
    <property type="protein sequence ID" value="CAK0888370.1"/>
    <property type="molecule type" value="Genomic_DNA"/>
</dbReference>
<evidence type="ECO:0000256" key="1">
    <source>
        <dbReference type="ARBA" id="ARBA00022679"/>
    </source>
</evidence>
<feature type="region of interest" description="Disordered" evidence="2">
    <location>
        <begin position="1073"/>
        <end position="1198"/>
    </location>
</feature>
<evidence type="ECO:0000256" key="2">
    <source>
        <dbReference type="SAM" id="MobiDB-lite"/>
    </source>
</evidence>
<feature type="compositionally biased region" description="Low complexity" evidence="2">
    <location>
        <begin position="1"/>
        <end position="16"/>
    </location>
</feature>
<dbReference type="InterPro" id="IPR051706">
    <property type="entry name" value="Glycosyltransferase_domain"/>
</dbReference>
<feature type="compositionally biased region" description="Low complexity" evidence="2">
    <location>
        <begin position="282"/>
        <end position="311"/>
    </location>
</feature>
<accession>A0ABN9WNY4</accession>
<dbReference type="Proteomes" id="UP001189429">
    <property type="component" value="Unassembled WGS sequence"/>
</dbReference>
<reference evidence="3" key="1">
    <citation type="submission" date="2023-10" db="EMBL/GenBank/DDBJ databases">
        <authorList>
            <person name="Chen Y."/>
            <person name="Shah S."/>
            <person name="Dougan E. K."/>
            <person name="Thang M."/>
            <person name="Chan C."/>
        </authorList>
    </citation>
    <scope>NUCLEOTIDE SEQUENCE [LARGE SCALE GENOMIC DNA]</scope>
</reference>
<dbReference type="PANTHER" id="PTHR32385">
    <property type="entry name" value="MANNOSYL PHOSPHORYLINOSITOL CERAMIDE SYNTHASE"/>
    <property type="match status" value="1"/>
</dbReference>
<evidence type="ECO:0008006" key="5">
    <source>
        <dbReference type="Google" id="ProtNLM"/>
    </source>
</evidence>
<sequence length="1255" mass="128802">ALAASLAVRPAAAAAAGGRGGRATGAGRRGEARAPAEGELWDELERLREDSAAALRGHSAEVSAACEAGRLQTLKISEAVAEMGRELSRRVGAAEAQVGAQARRLQELEALCASEGAANEGLRALEAELSAVAERLRLQADASQAQASRLEALEHAAAARARPRGDEPPQGPEERVACQDQATAEQGEQLRRQMAELRAELRSKLRLGLGGTLKAAMDELRSGLEDLSRRVDGLSAVAQAPGTHAARPGDADAPPARAAAEHRQQSHERPAPRRPGSPAPRGPSESPAPRRGAPAPALRRAASGQAAQFAALRGGQQEADLLEERPVSPASAPTAPAASLDSASPPSTSAQSSCAAPAAASPQLAAVPEARCGALPSSLRLPLDRALGRRPADVGLLAELPPPDVPIHRDPEDLQDLPREAGLPAGLLEPRACEDTGSTTGTAEPAVAVGAAADAADRGSPLQPRAPVAPLPLEDQGHSWAPEGPQVEPASPPPPAASPPARELSAASSLAVSGAGLCLRSPSLQRVLGGLSADTAAPASADGERGSLLQPRALGAPLPGGAAPAVEQRRPWAPEGPAVERAAPLSRCASGTVAAADAGGGLRLRSLSPQRVMGGLSANTAPASARASRARHLLPGPGAAHGGGEAAGVHSMARIASAGQLVARAAACTAAAPPPVKAAFPAAHAARGSLASPMADARGIGSPWGSVLHAAARAATPAVDRAQVVALPGRSLSTSRLAGAAAAPPPPLAASGPRGAHGLAAPASPLHGAGCVGRRGPSGARRAVGSAEGVTCAARFPVLVWEIALRSWRRFFPVRQGFQHLLWSDDNLTECVREEFPQHLGGFLALPGGIERSDAGRYCVMHRHGGIYADLDYEARTEFFGDLMPGLASLLECRSKDAGIDVENSLMASPPGHELWRLALARIFGSSPSGARRWDDPSSGTGPRMLTALLRGADASALGVRVLPCSLYQRSVAADSGEGHCGRVLDAHAVHQRGIHWSTTSHTSFVGAALRSERTFALHPELLGRPLFRGPDLVHRVAAASQGADPSAPRSEAERARLRGACLEARATGWRHPQRSCCGARSPRSPRPPTCATCSAAPSRPRAAPRRPWRSTAAPSCWTPRSPPRARPQSSRPSAARPGRRSRRSAPPCSAPATGPAVRRAGRTAPETAQAAGAPGRPRRVFSVGPRPSAAASAPGRASAQVALLPRGAQDSRKFVARRGLGREALQRLAGTTAAHVCQWRRGGHGVARSGISTP</sequence>
<comment type="caution">
    <text evidence="3">The sequence shown here is derived from an EMBL/GenBank/DDBJ whole genome shotgun (WGS) entry which is preliminary data.</text>
</comment>
<feature type="region of interest" description="Disordered" evidence="2">
    <location>
        <begin position="737"/>
        <end position="756"/>
    </location>
</feature>
<feature type="compositionally biased region" description="Basic and acidic residues" evidence="2">
    <location>
        <begin position="163"/>
        <end position="177"/>
    </location>
</feature>
<feature type="compositionally biased region" description="Basic and acidic residues" evidence="2">
    <location>
        <begin position="406"/>
        <end position="418"/>
    </location>
</feature>
<feature type="compositionally biased region" description="Basic and acidic residues" evidence="2">
    <location>
        <begin position="259"/>
        <end position="271"/>
    </location>
</feature>
<feature type="region of interest" description="Disordered" evidence="2">
    <location>
        <begin position="454"/>
        <end position="504"/>
    </location>
</feature>
<protein>
    <recommendedName>
        <fullName evidence="5">Alpha-1,6-mannosyl-glycoprotein 6-beta-N-acetylglucosaminyltransferase</fullName>
    </recommendedName>
</protein>
<dbReference type="PANTHER" id="PTHR32385:SF15">
    <property type="entry name" value="INOSITOL PHOSPHOCERAMIDE MANNOSYLTRANSFERASE 1"/>
    <property type="match status" value="1"/>
</dbReference>